<dbReference type="EMBL" id="JAFLNC010000003">
    <property type="protein sequence ID" value="MBO0333906.1"/>
    <property type="molecule type" value="Genomic_DNA"/>
</dbReference>
<dbReference type="InterPro" id="IPR004675">
    <property type="entry name" value="AhpD_core"/>
</dbReference>
<evidence type="ECO:0000313" key="2">
    <source>
        <dbReference type="EMBL" id="MBO0333906.1"/>
    </source>
</evidence>
<dbReference type="NCBIfam" id="TIGR00778">
    <property type="entry name" value="ahpD_dom"/>
    <property type="match status" value="1"/>
</dbReference>
<proteinExistence type="predicted"/>
<feature type="domain" description="Carboxymuconolactone decarboxylase-like" evidence="1">
    <location>
        <begin position="47"/>
        <end position="122"/>
    </location>
</feature>
<dbReference type="InterPro" id="IPR029032">
    <property type="entry name" value="AhpD-like"/>
</dbReference>
<dbReference type="Proteomes" id="UP000664761">
    <property type="component" value="Unassembled WGS sequence"/>
</dbReference>
<protein>
    <submittedName>
        <fullName evidence="2">Carboxymuconolactone decarboxylase family protein</fullName>
    </submittedName>
</protein>
<organism evidence="2 3">
    <name type="scientific">Sneathiella sedimenti</name>
    <dbReference type="NCBI Taxonomy" id="2816034"/>
    <lineage>
        <taxon>Bacteria</taxon>
        <taxon>Pseudomonadati</taxon>
        <taxon>Pseudomonadota</taxon>
        <taxon>Alphaproteobacteria</taxon>
        <taxon>Sneathiellales</taxon>
        <taxon>Sneathiellaceae</taxon>
        <taxon>Sneathiella</taxon>
    </lineage>
</organism>
<keyword evidence="3" id="KW-1185">Reference proteome</keyword>
<reference evidence="2 3" key="1">
    <citation type="submission" date="2021-03" db="EMBL/GenBank/DDBJ databases">
        <title>Sneathiella sp. CAU 1612 isolated from Kang Won-do.</title>
        <authorList>
            <person name="Kim W."/>
        </authorList>
    </citation>
    <scope>NUCLEOTIDE SEQUENCE [LARGE SCALE GENOMIC DNA]</scope>
    <source>
        <strain evidence="2 3">CAU 1612</strain>
    </source>
</reference>
<dbReference type="InterPro" id="IPR003779">
    <property type="entry name" value="CMD-like"/>
</dbReference>
<evidence type="ECO:0000259" key="1">
    <source>
        <dbReference type="Pfam" id="PF02627"/>
    </source>
</evidence>
<dbReference type="PANTHER" id="PTHR35446">
    <property type="entry name" value="SI:CH211-175M2.5"/>
    <property type="match status" value="1"/>
</dbReference>
<dbReference type="SUPFAM" id="SSF69118">
    <property type="entry name" value="AhpD-like"/>
    <property type="match status" value="1"/>
</dbReference>
<dbReference type="Gene3D" id="1.20.1290.10">
    <property type="entry name" value="AhpD-like"/>
    <property type="match status" value="1"/>
</dbReference>
<comment type="caution">
    <text evidence="2">The sequence shown here is derived from an EMBL/GenBank/DDBJ whole genome shotgun (WGS) entry which is preliminary data.</text>
</comment>
<dbReference type="RefSeq" id="WP_207044962.1">
    <property type="nucleotide sequence ID" value="NZ_JAFLNC010000003.1"/>
</dbReference>
<gene>
    <name evidence="2" type="ORF">J0X12_09785</name>
</gene>
<sequence length="182" mass="18875">MSNIPTPATIEDAPQASQELLEAVKKQLGSVPNLFRIVSNSPAALGGYLGLNGALAEGKLDPATRERIALAVAEINGCDYCLAAHSYLGANVAKLTSAEILANRKGGSTDAKAVAAVRFAVEIVEARGQVQPDAILKVISAGYSNAEIVEIIAHVALNTLTNYMNSVLGTEIDFPEATSLAA</sequence>
<name>A0ABS3F5V5_9PROT</name>
<dbReference type="PANTHER" id="PTHR35446:SF3">
    <property type="entry name" value="CMD DOMAIN-CONTAINING PROTEIN"/>
    <property type="match status" value="1"/>
</dbReference>
<evidence type="ECO:0000313" key="3">
    <source>
        <dbReference type="Proteomes" id="UP000664761"/>
    </source>
</evidence>
<dbReference type="Pfam" id="PF02627">
    <property type="entry name" value="CMD"/>
    <property type="match status" value="1"/>
</dbReference>
<accession>A0ABS3F5V5</accession>